<reference evidence="1 2" key="1">
    <citation type="journal article" date="2009" name="Nature">
        <title>The Sorghum bicolor genome and the diversification of grasses.</title>
        <authorList>
            <person name="Paterson A.H."/>
            <person name="Bowers J.E."/>
            <person name="Bruggmann R."/>
            <person name="Dubchak I."/>
            <person name="Grimwood J."/>
            <person name="Gundlach H."/>
            <person name="Haberer G."/>
            <person name="Hellsten U."/>
            <person name="Mitros T."/>
            <person name="Poliakov A."/>
            <person name="Schmutz J."/>
            <person name="Spannagl M."/>
            <person name="Tang H."/>
            <person name="Wang X."/>
            <person name="Wicker T."/>
            <person name="Bharti A.K."/>
            <person name="Chapman J."/>
            <person name="Feltus F.A."/>
            <person name="Gowik U."/>
            <person name="Grigoriev I.V."/>
            <person name="Lyons E."/>
            <person name="Maher C.A."/>
            <person name="Martis M."/>
            <person name="Narechania A."/>
            <person name="Otillar R.P."/>
            <person name="Penning B.W."/>
            <person name="Salamov A.A."/>
            <person name="Wang Y."/>
            <person name="Zhang L."/>
            <person name="Carpita N.C."/>
            <person name="Freeling M."/>
            <person name="Gingle A.R."/>
            <person name="Hash C.T."/>
            <person name="Keller B."/>
            <person name="Klein P."/>
            <person name="Kresovich S."/>
            <person name="McCann M.C."/>
            <person name="Ming R."/>
            <person name="Peterson D.G."/>
            <person name="Mehboob-ur-Rahman"/>
            <person name="Ware D."/>
            <person name="Westhoff P."/>
            <person name="Mayer K.F."/>
            <person name="Messing J."/>
            <person name="Rokhsar D.S."/>
        </authorList>
    </citation>
    <scope>NUCLEOTIDE SEQUENCE [LARGE SCALE GENOMIC DNA]</scope>
    <source>
        <strain evidence="2">cv. BTx623</strain>
    </source>
</reference>
<dbReference type="EMBL" id="CM000760">
    <property type="protein sequence ID" value="OQU92222.1"/>
    <property type="molecule type" value="Genomic_DNA"/>
</dbReference>
<sequence length="81" mass="8971">MPQRPPFPGRRRACPMALAAPAVSVRQGLPVSASNLASIMGFNLLEEDEAYWLIMDTIKKCAHILPTFCRSILIYRIAGIN</sequence>
<dbReference type="AlphaFoldDB" id="A0A1Z5S8G8"/>
<dbReference type="Proteomes" id="UP000000768">
    <property type="component" value="Chromosome 1"/>
</dbReference>
<dbReference type="InParanoid" id="A0A1Z5S8G8"/>
<name>A0A1Z5S8G8_SORBI</name>
<protein>
    <submittedName>
        <fullName evidence="1">Uncharacterized protein</fullName>
    </submittedName>
</protein>
<organism evidence="1 2">
    <name type="scientific">Sorghum bicolor</name>
    <name type="common">Sorghum</name>
    <name type="synonym">Sorghum vulgare</name>
    <dbReference type="NCBI Taxonomy" id="4558"/>
    <lineage>
        <taxon>Eukaryota</taxon>
        <taxon>Viridiplantae</taxon>
        <taxon>Streptophyta</taxon>
        <taxon>Embryophyta</taxon>
        <taxon>Tracheophyta</taxon>
        <taxon>Spermatophyta</taxon>
        <taxon>Magnoliopsida</taxon>
        <taxon>Liliopsida</taxon>
        <taxon>Poales</taxon>
        <taxon>Poaceae</taxon>
        <taxon>PACMAD clade</taxon>
        <taxon>Panicoideae</taxon>
        <taxon>Andropogonodae</taxon>
        <taxon>Andropogoneae</taxon>
        <taxon>Sorghinae</taxon>
        <taxon>Sorghum</taxon>
    </lineage>
</organism>
<reference evidence="2" key="2">
    <citation type="journal article" date="2018" name="Plant J.">
        <title>The Sorghum bicolor reference genome: improved assembly, gene annotations, a transcriptome atlas, and signatures of genome organization.</title>
        <authorList>
            <person name="McCormick R.F."/>
            <person name="Truong S.K."/>
            <person name="Sreedasyam A."/>
            <person name="Jenkins J."/>
            <person name="Shu S."/>
            <person name="Sims D."/>
            <person name="Kennedy M."/>
            <person name="Amirebrahimi M."/>
            <person name="Weers B.D."/>
            <person name="McKinley B."/>
            <person name="Mattison A."/>
            <person name="Morishige D.T."/>
            <person name="Grimwood J."/>
            <person name="Schmutz J."/>
            <person name="Mullet J.E."/>
        </authorList>
    </citation>
    <scope>NUCLEOTIDE SEQUENCE [LARGE SCALE GENOMIC DNA]</scope>
    <source>
        <strain evidence="2">cv. BTx623</strain>
    </source>
</reference>
<accession>A0A1Z5S8G8</accession>
<dbReference type="Gramene" id="OQU92222">
    <property type="protein sequence ID" value="OQU92222"/>
    <property type="gene ID" value="SORBI_3001G312400"/>
</dbReference>
<gene>
    <name evidence="1" type="ORF">SORBI_3001G312400</name>
</gene>
<proteinExistence type="predicted"/>
<keyword evidence="2" id="KW-1185">Reference proteome</keyword>
<evidence type="ECO:0000313" key="1">
    <source>
        <dbReference type="EMBL" id="OQU92222.1"/>
    </source>
</evidence>
<evidence type="ECO:0000313" key="2">
    <source>
        <dbReference type="Proteomes" id="UP000000768"/>
    </source>
</evidence>